<comment type="function">
    <text evidence="1">May play a role in anteroposterior axis elongation.</text>
</comment>
<feature type="domain" description="Fibronectin type-III" evidence="14">
    <location>
        <begin position="526"/>
        <end position="622"/>
    </location>
</feature>
<dbReference type="Pfam" id="PF13927">
    <property type="entry name" value="Ig_3"/>
    <property type="match status" value="2"/>
</dbReference>
<comment type="similarity">
    <text evidence="3">Belongs to the immunoglobulin superfamily. DCC family.</text>
</comment>
<dbReference type="CDD" id="cd00063">
    <property type="entry name" value="FN3"/>
    <property type="match status" value="3"/>
</dbReference>
<proteinExistence type="inferred from homology"/>
<dbReference type="Pfam" id="PF00041">
    <property type="entry name" value="fn3"/>
    <property type="match status" value="2"/>
</dbReference>
<evidence type="ECO:0000259" key="13">
    <source>
        <dbReference type="PROSITE" id="PS50835"/>
    </source>
</evidence>
<dbReference type="EMBL" id="JASSZA010000008">
    <property type="protein sequence ID" value="KAK2103732.1"/>
    <property type="molecule type" value="Genomic_DNA"/>
</dbReference>
<dbReference type="InterPro" id="IPR013783">
    <property type="entry name" value="Ig-like_fold"/>
</dbReference>
<dbReference type="PROSITE" id="PS50835">
    <property type="entry name" value="IG_LIKE"/>
    <property type="match status" value="3"/>
</dbReference>
<sequence>MGLRASGEEPGVKEEKLGEGEILRWKKMKFGELKLLLDPHYIGLFNLYKNPLISEGQIFVSKNNATISAFEVQPVSTEVHEGGVARFACKISSNPPAVITWEFNRTTLPMTVDRITTLPTGVLQIYDVDQMDSGNYRCVAATVAHRRKSIEASLTVIPAKESKSFHTPIIIAGPQNITTSLHQTVVLECMATGNPKPIISWSRLDHKSIDVFNTRVLGNSNLMISDIKLQHAGVYVCRATTPGTRNFTVAMATLTVLAPPSFVEWPESLTRPRAGTARFVCQAEGIPSPKMSWLKNGRKIHSNGRIKMYNRMLKVPGVGETWDASAAGLRGRFGRHRSTAAPGTKLTGLGGFIMEEPTGLQRDSCGWRSGFAIALARQLFVQSKWDCKLVINQIIPEDDGIYQCMAENSQGSILSRARLTVVMSEDRPSAPYNVHAETMSSSAILLAWERPLYNSDKVIAYSVHYMKAEGLNNEEYQVVLGNDTTHYIIDDLEPASNYTFYIVAYMPLGASQMSDHVTQNTLEDVPLRPPEISLTSRSPTDILISWLPIPAKYRRGQVVLYRLSFRLSTENSIQVLELPGTTHEYLLEGLKPDSVYLVRITAATRVGLGESSVWTSHKTPKATSVKAPKSPELHLEPLNCTTISVKWQQDVEDTAAILGYKLYYKEEGQQENGPIFLDTRDLLYTLSGLAIDTDMTLAQTTATGSSNIYS</sequence>
<dbReference type="PANTHER" id="PTHR44170:SF47">
    <property type="entry name" value="PROTOGENIN"/>
    <property type="match status" value="1"/>
</dbReference>
<dbReference type="PROSITE" id="PS50853">
    <property type="entry name" value="FN3"/>
    <property type="match status" value="3"/>
</dbReference>
<keyword evidence="16" id="KW-1185">Reference proteome</keyword>
<accession>A0ABQ9V5L4</accession>
<feature type="domain" description="Ig-like" evidence="13">
    <location>
        <begin position="168"/>
        <end position="255"/>
    </location>
</feature>
<dbReference type="Pfam" id="PF07679">
    <property type="entry name" value="I-set"/>
    <property type="match status" value="1"/>
</dbReference>
<dbReference type="InterPro" id="IPR036179">
    <property type="entry name" value="Ig-like_dom_sf"/>
</dbReference>
<keyword evidence="7" id="KW-0677">Repeat</keyword>
<dbReference type="Proteomes" id="UP001266305">
    <property type="component" value="Unassembled WGS sequence"/>
</dbReference>
<evidence type="ECO:0000256" key="10">
    <source>
        <dbReference type="ARBA" id="ARBA00023157"/>
    </source>
</evidence>
<keyword evidence="8" id="KW-1133">Transmembrane helix</keyword>
<evidence type="ECO:0000256" key="6">
    <source>
        <dbReference type="ARBA" id="ARBA00022729"/>
    </source>
</evidence>
<evidence type="ECO:0000259" key="14">
    <source>
        <dbReference type="PROSITE" id="PS50853"/>
    </source>
</evidence>
<evidence type="ECO:0000313" key="16">
    <source>
        <dbReference type="Proteomes" id="UP001266305"/>
    </source>
</evidence>
<evidence type="ECO:0000256" key="7">
    <source>
        <dbReference type="ARBA" id="ARBA00022737"/>
    </source>
</evidence>
<keyword evidence="10" id="KW-1015">Disulfide bond</keyword>
<gene>
    <name evidence="15" type="ORF">P7K49_017588</name>
</gene>
<keyword evidence="9" id="KW-0472">Membrane</keyword>
<evidence type="ECO:0000256" key="2">
    <source>
        <dbReference type="ARBA" id="ARBA00004167"/>
    </source>
</evidence>
<evidence type="ECO:0000256" key="11">
    <source>
        <dbReference type="ARBA" id="ARBA00023180"/>
    </source>
</evidence>
<feature type="domain" description="Fibronectin type-III" evidence="14">
    <location>
        <begin position="627"/>
        <end position="710"/>
    </location>
</feature>
<reference evidence="15 16" key="1">
    <citation type="submission" date="2023-05" db="EMBL/GenBank/DDBJ databases">
        <title>B98-5 Cell Line De Novo Hybrid Assembly: An Optical Mapping Approach.</title>
        <authorList>
            <person name="Kananen K."/>
            <person name="Auerbach J.A."/>
            <person name="Kautto E."/>
            <person name="Blachly J.S."/>
        </authorList>
    </citation>
    <scope>NUCLEOTIDE SEQUENCE [LARGE SCALE GENOMIC DNA]</scope>
    <source>
        <strain evidence="15">B95-8</strain>
        <tissue evidence="15">Cell line</tissue>
    </source>
</reference>
<evidence type="ECO:0000256" key="9">
    <source>
        <dbReference type="ARBA" id="ARBA00023136"/>
    </source>
</evidence>
<dbReference type="SUPFAM" id="SSF48726">
    <property type="entry name" value="Immunoglobulin"/>
    <property type="match status" value="3"/>
</dbReference>
<evidence type="ECO:0008006" key="17">
    <source>
        <dbReference type="Google" id="ProtNLM"/>
    </source>
</evidence>
<dbReference type="InterPro" id="IPR003598">
    <property type="entry name" value="Ig_sub2"/>
</dbReference>
<dbReference type="PANTHER" id="PTHR44170">
    <property type="entry name" value="PROTEIN SIDEKICK"/>
    <property type="match status" value="1"/>
</dbReference>
<name>A0ABQ9V5L4_SAGOE</name>
<dbReference type="SUPFAM" id="SSF49265">
    <property type="entry name" value="Fibronectin type III"/>
    <property type="match status" value="2"/>
</dbReference>
<evidence type="ECO:0000256" key="12">
    <source>
        <dbReference type="ARBA" id="ARBA00023319"/>
    </source>
</evidence>
<comment type="caution">
    <text evidence="15">The sequence shown here is derived from an EMBL/GenBank/DDBJ whole genome shotgun (WGS) entry which is preliminary data.</text>
</comment>
<dbReference type="CDD" id="cd00096">
    <property type="entry name" value="Ig"/>
    <property type="match status" value="1"/>
</dbReference>
<dbReference type="Gene3D" id="2.60.40.10">
    <property type="entry name" value="Immunoglobulins"/>
    <property type="match status" value="7"/>
</dbReference>
<dbReference type="SMART" id="SM00060">
    <property type="entry name" value="FN3"/>
    <property type="match status" value="2"/>
</dbReference>
<keyword evidence="5" id="KW-0812">Transmembrane</keyword>
<dbReference type="InterPro" id="IPR003599">
    <property type="entry name" value="Ig_sub"/>
</dbReference>
<dbReference type="InterPro" id="IPR013098">
    <property type="entry name" value="Ig_I-set"/>
</dbReference>
<evidence type="ECO:0000256" key="8">
    <source>
        <dbReference type="ARBA" id="ARBA00022989"/>
    </source>
</evidence>
<dbReference type="InterPro" id="IPR007110">
    <property type="entry name" value="Ig-like_dom"/>
</dbReference>
<feature type="domain" description="Fibronectin type-III" evidence="14">
    <location>
        <begin position="430"/>
        <end position="524"/>
    </location>
</feature>
<evidence type="ECO:0000256" key="1">
    <source>
        <dbReference type="ARBA" id="ARBA00002140"/>
    </source>
</evidence>
<evidence type="ECO:0000256" key="3">
    <source>
        <dbReference type="ARBA" id="ARBA00009588"/>
    </source>
</evidence>
<dbReference type="SMART" id="SM00408">
    <property type="entry name" value="IGc2"/>
    <property type="match status" value="3"/>
</dbReference>
<dbReference type="SMART" id="SM00409">
    <property type="entry name" value="IG"/>
    <property type="match status" value="3"/>
</dbReference>
<evidence type="ECO:0000256" key="4">
    <source>
        <dbReference type="ARBA" id="ARBA00022473"/>
    </source>
</evidence>
<feature type="domain" description="Ig-like" evidence="13">
    <location>
        <begin position="260"/>
        <end position="420"/>
    </location>
</feature>
<protein>
    <recommendedName>
        <fullName evidence="17">Protogenin</fullName>
    </recommendedName>
</protein>
<keyword evidence="11" id="KW-0325">Glycoprotein</keyword>
<evidence type="ECO:0000256" key="5">
    <source>
        <dbReference type="ARBA" id="ARBA00022692"/>
    </source>
</evidence>
<evidence type="ECO:0000313" key="15">
    <source>
        <dbReference type="EMBL" id="KAK2103732.1"/>
    </source>
</evidence>
<feature type="domain" description="Ig-like" evidence="13">
    <location>
        <begin position="51"/>
        <end position="155"/>
    </location>
</feature>
<keyword evidence="4" id="KW-0217">Developmental protein</keyword>
<keyword evidence="12" id="KW-0393">Immunoglobulin domain</keyword>
<dbReference type="InterPro" id="IPR036116">
    <property type="entry name" value="FN3_sf"/>
</dbReference>
<keyword evidence="6" id="KW-0732">Signal</keyword>
<organism evidence="15 16">
    <name type="scientific">Saguinus oedipus</name>
    <name type="common">Cotton-top tamarin</name>
    <name type="synonym">Oedipomidas oedipus</name>
    <dbReference type="NCBI Taxonomy" id="9490"/>
    <lineage>
        <taxon>Eukaryota</taxon>
        <taxon>Metazoa</taxon>
        <taxon>Chordata</taxon>
        <taxon>Craniata</taxon>
        <taxon>Vertebrata</taxon>
        <taxon>Euteleostomi</taxon>
        <taxon>Mammalia</taxon>
        <taxon>Eutheria</taxon>
        <taxon>Euarchontoglires</taxon>
        <taxon>Primates</taxon>
        <taxon>Haplorrhini</taxon>
        <taxon>Platyrrhini</taxon>
        <taxon>Cebidae</taxon>
        <taxon>Callitrichinae</taxon>
        <taxon>Saguinus</taxon>
    </lineage>
</organism>
<dbReference type="InterPro" id="IPR003961">
    <property type="entry name" value="FN3_dom"/>
</dbReference>
<comment type="subcellular location">
    <subcellularLocation>
        <location evidence="2">Membrane</location>
        <topology evidence="2">Single-pass membrane protein</topology>
    </subcellularLocation>
</comment>